<evidence type="ECO:0000313" key="5">
    <source>
        <dbReference type="EMBL" id="CAF1508511.1"/>
    </source>
</evidence>
<reference evidence="4" key="1">
    <citation type="submission" date="2021-02" db="EMBL/GenBank/DDBJ databases">
        <authorList>
            <person name="Nowell W R."/>
        </authorList>
    </citation>
    <scope>NUCLEOTIDE SEQUENCE</scope>
</reference>
<dbReference type="OrthoDB" id="10060579at2759"/>
<evidence type="ECO:0000313" key="7">
    <source>
        <dbReference type="EMBL" id="CAF4109539.1"/>
    </source>
</evidence>
<dbReference type="EMBL" id="CAJNOE010000033">
    <property type="protein sequence ID" value="CAF0777136.1"/>
    <property type="molecule type" value="Genomic_DNA"/>
</dbReference>
<dbReference type="PROSITE" id="PS51412">
    <property type="entry name" value="MACPF_2"/>
    <property type="match status" value="1"/>
</dbReference>
<dbReference type="Proteomes" id="UP000663860">
    <property type="component" value="Unassembled WGS sequence"/>
</dbReference>
<dbReference type="InterPro" id="IPR020864">
    <property type="entry name" value="MACPF"/>
</dbReference>
<dbReference type="Pfam" id="PF01823">
    <property type="entry name" value="MACPF"/>
    <property type="match status" value="1"/>
</dbReference>
<dbReference type="Proteomes" id="UP000663881">
    <property type="component" value="Unassembled WGS sequence"/>
</dbReference>
<dbReference type="Proteomes" id="UP000663868">
    <property type="component" value="Unassembled WGS sequence"/>
</dbReference>
<dbReference type="EMBL" id="CAJOBB010001009">
    <property type="protein sequence ID" value="CAF3793239.1"/>
    <property type="molecule type" value="Genomic_DNA"/>
</dbReference>
<evidence type="ECO:0000313" key="8">
    <source>
        <dbReference type="Proteomes" id="UP000663860"/>
    </source>
</evidence>
<evidence type="ECO:0000256" key="1">
    <source>
        <dbReference type="PROSITE-ProRule" id="PRU00076"/>
    </source>
</evidence>
<evidence type="ECO:0008006" key="9">
    <source>
        <dbReference type="Google" id="ProtNLM"/>
    </source>
</evidence>
<proteinExistence type="predicted"/>
<comment type="caution">
    <text evidence="4">The sequence shown here is derived from an EMBL/GenBank/DDBJ whole genome shotgun (WGS) entry which is preliminary data.</text>
</comment>
<keyword evidence="1" id="KW-1015">Disulfide bond</keyword>
<dbReference type="EMBL" id="CAJOAY010005495">
    <property type="protein sequence ID" value="CAF4109539.1"/>
    <property type="molecule type" value="Genomic_DNA"/>
</dbReference>
<protein>
    <recommendedName>
        <fullName evidence="9">EGF-like domain-containing protein</fullName>
    </recommendedName>
</protein>
<feature type="disulfide bond" evidence="1">
    <location>
        <begin position="158"/>
        <end position="167"/>
    </location>
</feature>
<keyword evidence="1" id="KW-0245">EGF-like domain</keyword>
<evidence type="ECO:0000313" key="6">
    <source>
        <dbReference type="EMBL" id="CAF3793239.1"/>
    </source>
</evidence>
<gene>
    <name evidence="4" type="ORF">IZO911_LOCUS5623</name>
    <name evidence="6" type="ORF">KXQ929_LOCUS16587</name>
    <name evidence="7" type="ORF">OKA104_LOCUS36127</name>
    <name evidence="5" type="ORF">VCS650_LOCUS42639</name>
</gene>
<dbReference type="PROSITE" id="PS00022">
    <property type="entry name" value="EGF_1"/>
    <property type="match status" value="1"/>
</dbReference>
<comment type="caution">
    <text evidence="1">Lacks conserved residue(s) required for the propagation of feature annotation.</text>
</comment>
<feature type="domain" description="MACPF" evidence="3">
    <location>
        <begin position="1"/>
        <end position="134"/>
    </location>
</feature>
<sequence length="354" mass="38530">MLGGISQQNIFMKRNSYQNLESQGVSTKNAAKVAFYVSVGVSVENSQASGTQEMFMNEVHESHGTKLGGDPSITDLYQWVKTVPSNSVIVKFGIRSLFDLLTSQRFPNDVKIHNKSKLIERVLQKYIQQPVYCFNNCTDALHGKCVMSGYFQYGECNCTSGWTGIDCAIPVVTTKPPIVYDDVLSGTLCGYDRSFLRENCNGRRPWNGCPSGWIMQTWTGADLTVCYKATTSKGNSSIPGVLCGLNNSGGKQSAVIRCNSTTSTGCPAFGQSGYVSVSASNSAGGQTYYTKFCVKSSLAFPDLPGTLCGIQWASTTDGPACGSYNPGLSQCPYGYELHFWTLETGKRFFLCAKR</sequence>
<organism evidence="4 8">
    <name type="scientific">Adineta steineri</name>
    <dbReference type="NCBI Taxonomy" id="433720"/>
    <lineage>
        <taxon>Eukaryota</taxon>
        <taxon>Metazoa</taxon>
        <taxon>Spiralia</taxon>
        <taxon>Gnathifera</taxon>
        <taxon>Rotifera</taxon>
        <taxon>Eurotatoria</taxon>
        <taxon>Bdelloidea</taxon>
        <taxon>Adinetida</taxon>
        <taxon>Adinetidae</taxon>
        <taxon>Adineta</taxon>
    </lineage>
</organism>
<dbReference type="InterPro" id="IPR000742">
    <property type="entry name" value="EGF"/>
</dbReference>
<feature type="domain" description="EGF-like" evidence="2">
    <location>
        <begin position="129"/>
        <end position="168"/>
    </location>
</feature>
<dbReference type="PROSITE" id="PS01186">
    <property type="entry name" value="EGF_2"/>
    <property type="match status" value="1"/>
</dbReference>
<dbReference type="AlphaFoldDB" id="A0A813R6C8"/>
<dbReference type="PROSITE" id="PS50026">
    <property type="entry name" value="EGF_3"/>
    <property type="match status" value="1"/>
</dbReference>
<accession>A0A813R6C8</accession>
<evidence type="ECO:0000259" key="2">
    <source>
        <dbReference type="PROSITE" id="PS50026"/>
    </source>
</evidence>
<evidence type="ECO:0000313" key="4">
    <source>
        <dbReference type="EMBL" id="CAF0777136.1"/>
    </source>
</evidence>
<evidence type="ECO:0000259" key="3">
    <source>
        <dbReference type="PROSITE" id="PS51412"/>
    </source>
</evidence>
<name>A0A813R6C8_9BILA</name>
<dbReference type="Proteomes" id="UP000663891">
    <property type="component" value="Unassembled WGS sequence"/>
</dbReference>
<dbReference type="EMBL" id="CAJNON010002375">
    <property type="protein sequence ID" value="CAF1508511.1"/>
    <property type="molecule type" value="Genomic_DNA"/>
</dbReference>